<dbReference type="InterPro" id="IPR036188">
    <property type="entry name" value="FAD/NAD-bd_sf"/>
</dbReference>
<dbReference type="InterPro" id="IPR012132">
    <property type="entry name" value="GMC_OxRdtase"/>
</dbReference>
<dbReference type="OrthoDB" id="269227at2759"/>
<dbReference type="Gene3D" id="3.50.50.60">
    <property type="entry name" value="FAD/NAD(P)-binding domain"/>
    <property type="match status" value="1"/>
</dbReference>
<keyword evidence="2 3" id="KW-0274">FAD</keyword>
<keyword evidence="4" id="KW-0732">Signal</keyword>
<proteinExistence type="inferred from homology"/>
<evidence type="ECO:0000313" key="7">
    <source>
        <dbReference type="EMBL" id="CAG8977159.1"/>
    </source>
</evidence>
<feature type="domain" description="Glucose-methanol-choline oxidoreductase N-terminal" evidence="6">
    <location>
        <begin position="302"/>
        <end position="316"/>
    </location>
</feature>
<dbReference type="PROSITE" id="PS00623">
    <property type="entry name" value="GMC_OXRED_1"/>
    <property type="match status" value="1"/>
</dbReference>
<feature type="binding site" evidence="2">
    <location>
        <position position="115"/>
    </location>
    <ligand>
        <name>FAD</name>
        <dbReference type="ChEBI" id="CHEBI:57692"/>
    </ligand>
</feature>
<dbReference type="SUPFAM" id="SSF51905">
    <property type="entry name" value="FAD/NAD(P)-binding domain"/>
    <property type="match status" value="1"/>
</dbReference>
<comment type="cofactor">
    <cofactor evidence="2">
        <name>FAD</name>
        <dbReference type="ChEBI" id="CHEBI:57692"/>
    </cofactor>
</comment>
<dbReference type="Proteomes" id="UP000701801">
    <property type="component" value="Unassembled WGS sequence"/>
</dbReference>
<comment type="similarity">
    <text evidence="1 3">Belongs to the GMC oxidoreductase family.</text>
</comment>
<feature type="binding site" evidence="2">
    <location>
        <position position="265"/>
    </location>
    <ligand>
        <name>FAD</name>
        <dbReference type="ChEBI" id="CHEBI:57692"/>
    </ligand>
</feature>
<evidence type="ECO:0000256" key="2">
    <source>
        <dbReference type="PIRSR" id="PIRSR000137-2"/>
    </source>
</evidence>
<evidence type="ECO:0000256" key="4">
    <source>
        <dbReference type="SAM" id="SignalP"/>
    </source>
</evidence>
<comment type="caution">
    <text evidence="7">The sequence shown here is derived from an EMBL/GenBank/DDBJ whole genome shotgun (WGS) entry which is preliminary data.</text>
</comment>
<name>A0A9N9Q6P7_9HELO</name>
<evidence type="ECO:0000259" key="5">
    <source>
        <dbReference type="PROSITE" id="PS00623"/>
    </source>
</evidence>
<evidence type="ECO:0000313" key="8">
    <source>
        <dbReference type="Proteomes" id="UP000701801"/>
    </source>
</evidence>
<dbReference type="GO" id="GO:0016614">
    <property type="term" value="F:oxidoreductase activity, acting on CH-OH group of donors"/>
    <property type="evidence" value="ECO:0007669"/>
    <property type="project" value="InterPro"/>
</dbReference>
<feature type="domain" description="Glucose-methanol-choline oxidoreductase N-terminal" evidence="5">
    <location>
        <begin position="113"/>
        <end position="136"/>
    </location>
</feature>
<keyword evidence="8" id="KW-1185">Reference proteome</keyword>
<dbReference type="SUPFAM" id="SSF54373">
    <property type="entry name" value="FAD-linked reductases, C-terminal domain"/>
    <property type="match status" value="1"/>
</dbReference>
<reference evidence="7" key="1">
    <citation type="submission" date="2021-07" db="EMBL/GenBank/DDBJ databases">
        <authorList>
            <person name="Durling M."/>
        </authorList>
    </citation>
    <scope>NUCLEOTIDE SEQUENCE</scope>
</reference>
<dbReference type="PROSITE" id="PS00624">
    <property type="entry name" value="GMC_OXRED_2"/>
    <property type="match status" value="1"/>
</dbReference>
<dbReference type="PANTHER" id="PTHR11552">
    <property type="entry name" value="GLUCOSE-METHANOL-CHOLINE GMC OXIDOREDUCTASE"/>
    <property type="match status" value="1"/>
</dbReference>
<dbReference type="GO" id="GO:0044550">
    <property type="term" value="P:secondary metabolite biosynthetic process"/>
    <property type="evidence" value="ECO:0007669"/>
    <property type="project" value="TreeGrafter"/>
</dbReference>
<dbReference type="PIRSF" id="PIRSF000137">
    <property type="entry name" value="Alcohol_oxidase"/>
    <property type="match status" value="1"/>
</dbReference>
<evidence type="ECO:0000259" key="6">
    <source>
        <dbReference type="PROSITE" id="PS00624"/>
    </source>
</evidence>
<evidence type="ECO:0000256" key="3">
    <source>
        <dbReference type="RuleBase" id="RU003968"/>
    </source>
</evidence>
<dbReference type="InterPro" id="IPR000172">
    <property type="entry name" value="GMC_OxRdtase_N"/>
</dbReference>
<sequence length="620" mass="66175">MLLSTLAVVLCAVARIDARSIGRRTQIIEEKAAANRTYDFIISGGGLAGLTVADRLTEDPSVSVLVIEAGPLDARDDTVLIPGSYNPFPYLWQGVFTPPQPGLLNRVFMVLMGKVVGGGSAVNAMFFHRPSEIDQASWVNLGATGWSFSDLLPYYKKSENFTTPDPTFAAARNISWEDGLHGSNGPIHASYAPYDYPSGENFWDAGLNIGLKQTKDPNNGIATGLFYLLRALNPLTGTRSYARVEHYDRVIATRPNYHLLPNTVVGKVLFNGTLATGVEFLNATSGKKTTVFAKKEVIISSGAVHTPQVLQLSGVGPRALLESLGIEVVVDLPGVGQNFQDQSALTATYNFTNNLFPNGGSLDTNTTYSTEQLALYNTSQTGAYTIVRGTGNQAVALSLQDLTRNHSSLLAHAKAQDPSLIYAPGTHPTVLAGYLAQREELYSLLSSKDSPMGNIFWNTGPSTSIYMLKPFSRGSIAITSLSPLDAPIVDFCTNSDDTDLLFHLSLFLKNRELMAQPSMATLGPMETGPGAGINDADTEGLKTALAGAIEPSNAHMCCTASMMKVEYGGVVDAELRVYGTSGLSVMDNSIFPMPAGAAPSAVIYAAAEKAAVMIKARHGL</sequence>
<evidence type="ECO:0000256" key="1">
    <source>
        <dbReference type="ARBA" id="ARBA00010790"/>
    </source>
</evidence>
<feature type="chain" id="PRO_5040315993" description="Glucose-methanol-choline oxidoreductase N-terminal domain-containing protein" evidence="4">
    <location>
        <begin position="19"/>
        <end position="620"/>
    </location>
</feature>
<organism evidence="7 8">
    <name type="scientific">Hymenoscyphus albidus</name>
    <dbReference type="NCBI Taxonomy" id="595503"/>
    <lineage>
        <taxon>Eukaryota</taxon>
        <taxon>Fungi</taxon>
        <taxon>Dikarya</taxon>
        <taxon>Ascomycota</taxon>
        <taxon>Pezizomycotina</taxon>
        <taxon>Leotiomycetes</taxon>
        <taxon>Helotiales</taxon>
        <taxon>Helotiaceae</taxon>
        <taxon>Hymenoscyphus</taxon>
    </lineage>
</organism>
<dbReference type="EMBL" id="CAJVRM010000206">
    <property type="protein sequence ID" value="CAG8977159.1"/>
    <property type="molecule type" value="Genomic_DNA"/>
</dbReference>
<dbReference type="AlphaFoldDB" id="A0A9N9Q6P7"/>
<accession>A0A9N9Q6P7</accession>
<dbReference type="GO" id="GO:0050660">
    <property type="term" value="F:flavin adenine dinucleotide binding"/>
    <property type="evidence" value="ECO:0007669"/>
    <property type="project" value="InterPro"/>
</dbReference>
<protein>
    <recommendedName>
        <fullName evidence="5 6">Glucose-methanol-choline oxidoreductase N-terminal domain-containing protein</fullName>
    </recommendedName>
</protein>
<dbReference type="Pfam" id="PF05199">
    <property type="entry name" value="GMC_oxred_C"/>
    <property type="match status" value="1"/>
</dbReference>
<dbReference type="Gene3D" id="3.30.560.10">
    <property type="entry name" value="Glucose Oxidase, domain 3"/>
    <property type="match status" value="1"/>
</dbReference>
<dbReference type="Pfam" id="PF00732">
    <property type="entry name" value="GMC_oxred_N"/>
    <property type="match status" value="1"/>
</dbReference>
<gene>
    <name evidence="7" type="ORF">HYALB_00003380</name>
</gene>
<feature type="signal peptide" evidence="4">
    <location>
        <begin position="1"/>
        <end position="18"/>
    </location>
</feature>
<keyword evidence="3" id="KW-0285">Flavoprotein</keyword>
<dbReference type="PANTHER" id="PTHR11552:SF115">
    <property type="entry name" value="DEHYDROGENASE XPTC-RELATED"/>
    <property type="match status" value="1"/>
</dbReference>
<dbReference type="InterPro" id="IPR007867">
    <property type="entry name" value="GMC_OxRtase_C"/>
</dbReference>